<dbReference type="InterPro" id="IPR036412">
    <property type="entry name" value="HAD-like_sf"/>
</dbReference>
<dbReference type="Proteomes" id="UP000886520">
    <property type="component" value="Chromosome 16"/>
</dbReference>
<dbReference type="InterPro" id="IPR032710">
    <property type="entry name" value="NTF2-like_dom_sf"/>
</dbReference>
<feature type="domain" description="Sucrose phosphatase-like" evidence="9">
    <location>
        <begin position="58"/>
        <end position="307"/>
    </location>
</feature>
<comment type="catalytic activity">
    <reaction evidence="7 8">
        <text>sucrose 6(F)-phosphate + H2O = sucrose + phosphate</text>
        <dbReference type="Rhea" id="RHEA:19289"/>
        <dbReference type="ChEBI" id="CHEBI:15377"/>
        <dbReference type="ChEBI" id="CHEBI:17992"/>
        <dbReference type="ChEBI" id="CHEBI:43474"/>
        <dbReference type="ChEBI" id="CHEBI:57723"/>
        <dbReference type="EC" id="3.1.3.24"/>
    </reaction>
</comment>
<dbReference type="PANTHER" id="PTHR46521">
    <property type="entry name" value="SUCROSE-PHOSPHATASE 2-RELATED"/>
    <property type="match status" value="1"/>
</dbReference>
<dbReference type="NCBIfam" id="TIGR01485">
    <property type="entry name" value="SPP_plant-cyano"/>
    <property type="match status" value="1"/>
</dbReference>
<dbReference type="NCBIfam" id="TIGR01484">
    <property type="entry name" value="HAD-SF-IIB"/>
    <property type="match status" value="1"/>
</dbReference>
<sequence length="476" mass="53800">MRFSRLPCTTPLTLCWRSSLQVIVPRLPPFRAFRFSAPSSVSMYAKCCTSSEAFKGHLMLVSDLDLTMVDHEDSTHRALLDFNCLWASEYGHNSHLVYSSGRSMQRYLELEKVAPLLTPDVLILSVGTEIRLGTSLEVDKAWAKELDDGWNRDIIVEEALKLSSLRFQEEPDQGLHKVSFKVDRAKGQDMQETFSKRLSERGLRVKVLYSSGIDLDVLPYKAGKGQALAYLLKKLNQNDITHKNVLVCGDSGNDIDLFTVEGVHGVIVANAQEELERWHQLHGSNANIFRASQRCAGGIMEALQYFRFGPQLHLKDKANHESLPLFAERSVPFPAAVHREVVEFNEFMINWLLGEVSNTESSFARLSGVISDQMKAVLPEGIELTAEELLCKLRKEYGSIQVSGLRTWLDKINEQKLAEGVYLVTWQTWEQPPAGEKKGYFTSAVLKPKAGTTNGLEWLHFHKTFRSTNDPKRPQM</sequence>
<name>A0A9D4UJ38_ADICA</name>
<dbReference type="InterPro" id="IPR006380">
    <property type="entry name" value="SPP-like_dom"/>
</dbReference>
<evidence type="ECO:0000256" key="4">
    <source>
        <dbReference type="ARBA" id="ARBA00011738"/>
    </source>
</evidence>
<comment type="function">
    <text evidence="8">Catalyzes the final step of sucrose synthesis.</text>
</comment>
<dbReference type="EMBL" id="JABFUD020000016">
    <property type="protein sequence ID" value="KAI5068429.1"/>
    <property type="molecule type" value="Genomic_DNA"/>
</dbReference>
<evidence type="ECO:0000256" key="1">
    <source>
        <dbReference type="ARBA" id="ARBA00001946"/>
    </source>
</evidence>
<dbReference type="Gene3D" id="3.90.1070.10">
    <property type="match status" value="1"/>
</dbReference>
<dbReference type="GO" id="GO:0005986">
    <property type="term" value="P:sucrose biosynthetic process"/>
    <property type="evidence" value="ECO:0007669"/>
    <property type="project" value="UniProtKB-UniRule"/>
</dbReference>
<evidence type="ECO:0000256" key="7">
    <source>
        <dbReference type="ARBA" id="ARBA00048036"/>
    </source>
</evidence>
<dbReference type="Gene3D" id="3.40.50.1000">
    <property type="entry name" value="HAD superfamily/HAD-like"/>
    <property type="match status" value="1"/>
</dbReference>
<dbReference type="Pfam" id="PF08472">
    <property type="entry name" value="S6PP_C"/>
    <property type="match status" value="1"/>
</dbReference>
<comment type="similarity">
    <text evidence="3 8">Belongs to the sucrose phosphatase family.</text>
</comment>
<evidence type="ECO:0000256" key="3">
    <source>
        <dbReference type="ARBA" id="ARBA00007211"/>
    </source>
</evidence>
<dbReference type="SFLD" id="SFLDS00003">
    <property type="entry name" value="Haloacid_Dehalogenase"/>
    <property type="match status" value="1"/>
</dbReference>
<dbReference type="GO" id="GO:0000287">
    <property type="term" value="F:magnesium ion binding"/>
    <property type="evidence" value="ECO:0007669"/>
    <property type="project" value="UniProtKB-UniRule"/>
</dbReference>
<dbReference type="SUPFAM" id="SSF54427">
    <property type="entry name" value="NTF2-like"/>
    <property type="match status" value="1"/>
</dbReference>
<comment type="caution">
    <text evidence="11">The sequence shown here is derived from an EMBL/GenBank/DDBJ whole genome shotgun (WGS) entry which is preliminary data.</text>
</comment>
<evidence type="ECO:0000313" key="12">
    <source>
        <dbReference type="Proteomes" id="UP000886520"/>
    </source>
</evidence>
<reference evidence="11" key="1">
    <citation type="submission" date="2021-01" db="EMBL/GenBank/DDBJ databases">
        <title>Adiantum capillus-veneris genome.</title>
        <authorList>
            <person name="Fang Y."/>
            <person name="Liao Q."/>
        </authorList>
    </citation>
    <scope>NUCLEOTIDE SEQUENCE</scope>
    <source>
        <strain evidence="11">H3</strain>
        <tissue evidence="11">Leaf</tissue>
    </source>
</reference>
<evidence type="ECO:0000313" key="11">
    <source>
        <dbReference type="EMBL" id="KAI5068429.1"/>
    </source>
</evidence>
<dbReference type="InterPro" id="IPR051518">
    <property type="entry name" value="Sucrose_Phosphatase"/>
</dbReference>
<feature type="domain" description="Sucrose-phosphatase C-terminal" evidence="10">
    <location>
        <begin position="338"/>
        <end position="465"/>
    </location>
</feature>
<dbReference type="EC" id="3.1.3.24" evidence="8"/>
<protein>
    <recommendedName>
        <fullName evidence="8">Sucrose-phosphatase</fullName>
        <ecNumber evidence="8">3.1.3.24</ecNumber>
    </recommendedName>
</protein>
<keyword evidence="6 8" id="KW-0460">Magnesium</keyword>
<dbReference type="SFLD" id="SFLDG01140">
    <property type="entry name" value="C2.B:_Phosphomannomutase_and_P"/>
    <property type="match status" value="1"/>
</dbReference>
<evidence type="ECO:0000256" key="6">
    <source>
        <dbReference type="ARBA" id="ARBA00022842"/>
    </source>
</evidence>
<dbReference type="OrthoDB" id="531008at2759"/>
<comment type="pathway">
    <text evidence="2 8">Glycan biosynthesis; sucrose biosynthesis; sucrose from D-fructose 6-phosphate and UDP-alpha-D-glucose: step 2/2.</text>
</comment>
<evidence type="ECO:0000256" key="8">
    <source>
        <dbReference type="RuleBase" id="RU368007"/>
    </source>
</evidence>
<dbReference type="PANTHER" id="PTHR46521:SF14">
    <property type="entry name" value="SUCROSE-PHOSPHATE PHOSPHATASE"/>
    <property type="match status" value="1"/>
</dbReference>
<dbReference type="InterPro" id="IPR023214">
    <property type="entry name" value="HAD_sf"/>
</dbReference>
<proteinExistence type="inferred from homology"/>
<evidence type="ECO:0000256" key="2">
    <source>
        <dbReference type="ARBA" id="ARBA00005070"/>
    </source>
</evidence>
<evidence type="ECO:0000259" key="9">
    <source>
        <dbReference type="Pfam" id="PF05116"/>
    </source>
</evidence>
<evidence type="ECO:0000259" key="10">
    <source>
        <dbReference type="Pfam" id="PF08472"/>
    </source>
</evidence>
<comment type="subunit">
    <text evidence="4 8">Homodimer.</text>
</comment>
<accession>A0A9D4UJ38</accession>
<dbReference type="InterPro" id="IPR006379">
    <property type="entry name" value="HAD-SF_hydro_IIB"/>
</dbReference>
<dbReference type="NCBIfam" id="TIGR01482">
    <property type="entry name" value="SPP-subfamily"/>
    <property type="match status" value="1"/>
</dbReference>
<dbReference type="SUPFAM" id="SSF56784">
    <property type="entry name" value="HAD-like"/>
    <property type="match status" value="1"/>
</dbReference>
<gene>
    <name evidence="11" type="ORF">GOP47_0016774</name>
</gene>
<dbReference type="GO" id="GO:0050307">
    <property type="term" value="F:sucrose-phosphate phosphatase activity"/>
    <property type="evidence" value="ECO:0007669"/>
    <property type="project" value="UniProtKB-UniRule"/>
</dbReference>
<keyword evidence="5 8" id="KW-0378">Hydrolase</keyword>
<dbReference type="SFLD" id="SFLDG01141">
    <property type="entry name" value="C2.B.1:_Sucrose_Phosphatase_Li"/>
    <property type="match status" value="1"/>
</dbReference>
<dbReference type="InterPro" id="IPR012847">
    <property type="entry name" value="Sucrose_phosphatase_pln/cyn"/>
</dbReference>
<organism evidence="11 12">
    <name type="scientific">Adiantum capillus-veneris</name>
    <name type="common">Maidenhair fern</name>
    <dbReference type="NCBI Taxonomy" id="13818"/>
    <lineage>
        <taxon>Eukaryota</taxon>
        <taxon>Viridiplantae</taxon>
        <taxon>Streptophyta</taxon>
        <taxon>Embryophyta</taxon>
        <taxon>Tracheophyta</taxon>
        <taxon>Polypodiopsida</taxon>
        <taxon>Polypodiidae</taxon>
        <taxon>Polypodiales</taxon>
        <taxon>Pteridineae</taxon>
        <taxon>Pteridaceae</taxon>
        <taxon>Vittarioideae</taxon>
        <taxon>Adiantum</taxon>
    </lineage>
</organism>
<comment type="cofactor">
    <cofactor evidence="1 8">
        <name>Mg(2+)</name>
        <dbReference type="ChEBI" id="CHEBI:18420"/>
    </cofactor>
</comment>
<dbReference type="Gene3D" id="3.10.450.50">
    <property type="match status" value="1"/>
</dbReference>
<keyword evidence="12" id="KW-1185">Reference proteome</keyword>
<dbReference type="InterPro" id="IPR013679">
    <property type="entry name" value="SPP_C"/>
</dbReference>
<evidence type="ECO:0000256" key="5">
    <source>
        <dbReference type="ARBA" id="ARBA00022801"/>
    </source>
</evidence>
<dbReference type="Pfam" id="PF05116">
    <property type="entry name" value="S6PP"/>
    <property type="match status" value="1"/>
</dbReference>
<dbReference type="AlphaFoldDB" id="A0A9D4UJ38"/>